<dbReference type="AlphaFoldDB" id="A0A366EGB1"/>
<dbReference type="RefSeq" id="WP_113866133.1">
    <property type="nucleotide sequence ID" value="NZ_BAABQN010000001.1"/>
</dbReference>
<dbReference type="InterPro" id="IPR024980">
    <property type="entry name" value="DUF3886"/>
</dbReference>
<evidence type="ECO:0000313" key="2">
    <source>
        <dbReference type="EMBL" id="RBP01471.1"/>
    </source>
</evidence>
<evidence type="ECO:0000313" key="3">
    <source>
        <dbReference type="Proteomes" id="UP000252254"/>
    </source>
</evidence>
<keyword evidence="3" id="KW-1185">Reference proteome</keyword>
<dbReference type="Proteomes" id="UP000252254">
    <property type="component" value="Unassembled WGS sequence"/>
</dbReference>
<gene>
    <name evidence="2" type="ORF">DES48_101208</name>
</gene>
<feature type="compositionally biased region" description="Basic and acidic residues" evidence="1">
    <location>
        <begin position="29"/>
        <end position="53"/>
    </location>
</feature>
<feature type="region of interest" description="Disordered" evidence="1">
    <location>
        <begin position="26"/>
        <end position="53"/>
    </location>
</feature>
<evidence type="ECO:0000256" key="1">
    <source>
        <dbReference type="SAM" id="MobiDB-lite"/>
    </source>
</evidence>
<reference evidence="2 3" key="1">
    <citation type="submission" date="2018-06" db="EMBL/GenBank/DDBJ databases">
        <title>Genomic Encyclopedia of Type Strains, Phase IV (KMG-IV): sequencing the most valuable type-strain genomes for metagenomic binning, comparative biology and taxonomic classification.</title>
        <authorList>
            <person name="Goeker M."/>
        </authorList>
    </citation>
    <scope>NUCLEOTIDE SEQUENCE [LARGE SCALE GENOMIC DNA]</scope>
    <source>
        <strain evidence="2 3">DSM 15140</strain>
    </source>
</reference>
<dbReference type="EMBL" id="QNRI01000001">
    <property type="protein sequence ID" value="RBP01471.1"/>
    <property type="molecule type" value="Genomic_DNA"/>
</dbReference>
<dbReference type="STRING" id="200904.GCA_900168775_02589"/>
<protein>
    <submittedName>
        <fullName evidence="2">Uncharacterized protein DUF3886</fullName>
    </submittedName>
</protein>
<proteinExistence type="predicted"/>
<organism evidence="2 3">
    <name type="scientific">Paraliobacillus ryukyuensis</name>
    <dbReference type="NCBI Taxonomy" id="200904"/>
    <lineage>
        <taxon>Bacteria</taxon>
        <taxon>Bacillati</taxon>
        <taxon>Bacillota</taxon>
        <taxon>Bacilli</taxon>
        <taxon>Bacillales</taxon>
        <taxon>Bacillaceae</taxon>
        <taxon>Paraliobacillus</taxon>
    </lineage>
</organism>
<sequence>MSKAKDKKPINSNLNQDVLEALQKKKQHLKEEVRKEEEVRKKQRVEERKRREANKSFAELFEESELDWKKFK</sequence>
<name>A0A366EGB1_9BACI</name>
<accession>A0A366EGB1</accession>
<comment type="caution">
    <text evidence="2">The sequence shown here is derived from an EMBL/GenBank/DDBJ whole genome shotgun (WGS) entry which is preliminary data.</text>
</comment>
<dbReference type="Pfam" id="PF13025">
    <property type="entry name" value="DUF3886"/>
    <property type="match status" value="1"/>
</dbReference>